<accession>A0AAD9IQY7</accession>
<comment type="caution">
    <text evidence="4">The sequence shown here is derived from an EMBL/GenBank/DDBJ whole genome shotgun (WGS) entry which is preliminary data.</text>
</comment>
<dbReference type="Pfam" id="PF01467">
    <property type="entry name" value="CTP_transf_like"/>
    <property type="match status" value="1"/>
</dbReference>
<keyword evidence="1" id="KW-0547">Nucleotide-binding</keyword>
<evidence type="ECO:0000313" key="5">
    <source>
        <dbReference type="Proteomes" id="UP001208570"/>
    </source>
</evidence>
<dbReference type="AlphaFoldDB" id="A0AAD9IQY7"/>
<name>A0AAD9IQY7_9ANNE</name>
<dbReference type="GO" id="GO:0005524">
    <property type="term" value="F:ATP binding"/>
    <property type="evidence" value="ECO:0007669"/>
    <property type="project" value="UniProtKB-KW"/>
</dbReference>
<evidence type="ECO:0000256" key="2">
    <source>
        <dbReference type="ARBA" id="ARBA00022840"/>
    </source>
</evidence>
<dbReference type="CDD" id="cd02164">
    <property type="entry name" value="PPAT_CoAS"/>
    <property type="match status" value="1"/>
</dbReference>
<dbReference type="GO" id="GO:0004140">
    <property type="term" value="F:dephospho-CoA kinase activity"/>
    <property type="evidence" value="ECO:0007669"/>
    <property type="project" value="InterPro"/>
</dbReference>
<dbReference type="PROSITE" id="PS51219">
    <property type="entry name" value="DPCK"/>
    <property type="match status" value="1"/>
</dbReference>
<keyword evidence="2" id="KW-0067">ATP-binding</keyword>
<dbReference type="Gene3D" id="3.40.50.620">
    <property type="entry name" value="HUPs"/>
    <property type="match status" value="1"/>
</dbReference>
<dbReference type="Pfam" id="PF01121">
    <property type="entry name" value="CoaE"/>
    <property type="match status" value="1"/>
</dbReference>
<dbReference type="PANTHER" id="PTHR10695">
    <property type="entry name" value="DEPHOSPHO-COA KINASE-RELATED"/>
    <property type="match status" value="1"/>
</dbReference>
<sequence>MFQSGLLILTSPPVTLLRNIPSILTSAASHVQKVLYVHLVPGLHKTNDLIQTPIPCSTAIHKFITNIYVFAASHHRTLDLRVIMGNIGDQPQHPRPALNKYSLQHPYEVLLTNAESSSVVGYAERYFSQPVSDVAVRRINVEDGGIVGDEMLDERIEMFDNIVMGGTFDRLHVGHKILLNDALIRCRRRLVIGVTDGPMNDKKLLPELIKPCQLRISNLLSFLEDVKPQLSYYVVPIIDPYGPSITETDLQCIVVSEETLKGGLSVNKKRLEKNMNELTVVSIDLVPDKHHQEGEEEKISSSSSRRRLLGSLLKPVPNKPHLPHFPYVVGLTGGIASGKSSVCKRLQNLGAVIVDCDKLGHLAYEKDGAAYDKVVRTFGSDILDDEGRINRKILGSKVFGKHETRQKLNDIVWPVILDLAKQQMETYYKQGVVVESFWVILKL</sequence>
<dbReference type="SUPFAM" id="SSF52540">
    <property type="entry name" value="P-loop containing nucleoside triphosphate hydrolases"/>
    <property type="match status" value="1"/>
</dbReference>
<dbReference type="Gene3D" id="3.40.50.300">
    <property type="entry name" value="P-loop containing nucleotide triphosphate hydrolases"/>
    <property type="match status" value="1"/>
</dbReference>
<dbReference type="NCBIfam" id="TIGR00152">
    <property type="entry name" value="dephospho-CoA kinase"/>
    <property type="match status" value="1"/>
</dbReference>
<dbReference type="InterPro" id="IPR014729">
    <property type="entry name" value="Rossmann-like_a/b/a_fold"/>
</dbReference>
<proteinExistence type="predicted"/>
<protein>
    <recommendedName>
        <fullName evidence="3">Cytidyltransferase-like domain-containing protein</fullName>
    </recommendedName>
</protein>
<dbReference type="CDD" id="cd02022">
    <property type="entry name" value="DPCK"/>
    <property type="match status" value="1"/>
</dbReference>
<keyword evidence="5" id="KW-1185">Reference proteome</keyword>
<reference evidence="4" key="1">
    <citation type="journal article" date="2023" name="Mol. Biol. Evol.">
        <title>Third-Generation Sequencing Reveals the Adaptive Role of the Epigenome in Three Deep-Sea Polychaetes.</title>
        <authorList>
            <person name="Perez M."/>
            <person name="Aroh O."/>
            <person name="Sun Y."/>
            <person name="Lan Y."/>
            <person name="Juniper S.K."/>
            <person name="Young C.R."/>
            <person name="Angers B."/>
            <person name="Qian P.Y."/>
        </authorList>
    </citation>
    <scope>NUCLEOTIDE SEQUENCE</scope>
    <source>
        <strain evidence="4">P08H-3</strain>
    </source>
</reference>
<dbReference type="Proteomes" id="UP001208570">
    <property type="component" value="Unassembled WGS sequence"/>
</dbReference>
<evidence type="ECO:0000313" key="4">
    <source>
        <dbReference type="EMBL" id="KAK2138948.1"/>
    </source>
</evidence>
<dbReference type="EMBL" id="JAODUP010002192">
    <property type="protein sequence ID" value="KAK2138948.1"/>
    <property type="molecule type" value="Genomic_DNA"/>
</dbReference>
<dbReference type="InterPro" id="IPR004821">
    <property type="entry name" value="Cyt_trans-like"/>
</dbReference>
<dbReference type="PANTHER" id="PTHR10695:SF46">
    <property type="entry name" value="BIFUNCTIONAL COENZYME A SYNTHASE-RELATED"/>
    <property type="match status" value="1"/>
</dbReference>
<feature type="domain" description="Cytidyltransferase-like" evidence="3">
    <location>
        <begin position="163"/>
        <end position="307"/>
    </location>
</feature>
<dbReference type="SUPFAM" id="SSF52374">
    <property type="entry name" value="Nucleotidylyl transferase"/>
    <property type="match status" value="1"/>
</dbReference>
<dbReference type="GO" id="GO:0015937">
    <property type="term" value="P:coenzyme A biosynthetic process"/>
    <property type="evidence" value="ECO:0007669"/>
    <property type="project" value="InterPro"/>
</dbReference>
<dbReference type="InterPro" id="IPR027417">
    <property type="entry name" value="P-loop_NTPase"/>
</dbReference>
<evidence type="ECO:0000259" key="3">
    <source>
        <dbReference type="Pfam" id="PF01467"/>
    </source>
</evidence>
<gene>
    <name evidence="4" type="ORF">LSH36_2199g00010</name>
</gene>
<organism evidence="4 5">
    <name type="scientific">Paralvinella palmiformis</name>
    <dbReference type="NCBI Taxonomy" id="53620"/>
    <lineage>
        <taxon>Eukaryota</taxon>
        <taxon>Metazoa</taxon>
        <taxon>Spiralia</taxon>
        <taxon>Lophotrochozoa</taxon>
        <taxon>Annelida</taxon>
        <taxon>Polychaeta</taxon>
        <taxon>Sedentaria</taxon>
        <taxon>Canalipalpata</taxon>
        <taxon>Terebellida</taxon>
        <taxon>Terebelliformia</taxon>
        <taxon>Alvinellidae</taxon>
        <taxon>Paralvinella</taxon>
    </lineage>
</organism>
<dbReference type="InterPro" id="IPR001977">
    <property type="entry name" value="Depp_CoAkinase"/>
</dbReference>
<dbReference type="FunFam" id="3.40.50.620:FF:000089">
    <property type="entry name" value="Bifunctional coenzyme A synthase"/>
    <property type="match status" value="1"/>
</dbReference>
<evidence type="ECO:0000256" key="1">
    <source>
        <dbReference type="ARBA" id="ARBA00022741"/>
    </source>
</evidence>
<dbReference type="NCBIfam" id="NF001985">
    <property type="entry name" value="PRK00777.1"/>
    <property type="match status" value="1"/>
</dbReference>